<keyword evidence="1" id="KW-1133">Transmembrane helix</keyword>
<evidence type="ECO:0000256" key="1">
    <source>
        <dbReference type="SAM" id="Phobius"/>
    </source>
</evidence>
<accession>A0A1G2BHG3</accession>
<keyword evidence="1" id="KW-0812">Transmembrane</keyword>
<sequence>MMALLLILIATLEYRYNSYEDKKKKEEMKSHIVTGLISIVVILIVYFLFSALGPIFNLLFQS</sequence>
<comment type="caution">
    <text evidence="2">The sequence shown here is derived from an EMBL/GenBank/DDBJ whole genome shotgun (WGS) entry which is preliminary data.</text>
</comment>
<gene>
    <name evidence="2" type="ORF">A2319_04775</name>
</gene>
<evidence type="ECO:0000313" key="3">
    <source>
        <dbReference type="Proteomes" id="UP000176420"/>
    </source>
</evidence>
<dbReference type="EMBL" id="MHKI01000006">
    <property type="protein sequence ID" value="OGY87730.1"/>
    <property type="molecule type" value="Genomic_DNA"/>
</dbReference>
<name>A0A1G2BHG3_9BACT</name>
<evidence type="ECO:0000313" key="2">
    <source>
        <dbReference type="EMBL" id="OGY87730.1"/>
    </source>
</evidence>
<keyword evidence="1" id="KW-0472">Membrane</keyword>
<organism evidence="2 3">
    <name type="scientific">Candidatus Kerfeldbacteria bacterium RIFOXYB2_FULL_38_14</name>
    <dbReference type="NCBI Taxonomy" id="1798547"/>
    <lineage>
        <taxon>Bacteria</taxon>
        <taxon>Candidatus Kerfeldiibacteriota</taxon>
    </lineage>
</organism>
<reference evidence="2 3" key="1">
    <citation type="journal article" date="2016" name="Nat. Commun.">
        <title>Thousands of microbial genomes shed light on interconnected biogeochemical processes in an aquifer system.</title>
        <authorList>
            <person name="Anantharaman K."/>
            <person name="Brown C.T."/>
            <person name="Hug L.A."/>
            <person name="Sharon I."/>
            <person name="Castelle C.J."/>
            <person name="Probst A.J."/>
            <person name="Thomas B.C."/>
            <person name="Singh A."/>
            <person name="Wilkins M.J."/>
            <person name="Karaoz U."/>
            <person name="Brodie E.L."/>
            <person name="Williams K.H."/>
            <person name="Hubbard S.S."/>
            <person name="Banfield J.F."/>
        </authorList>
    </citation>
    <scope>NUCLEOTIDE SEQUENCE [LARGE SCALE GENOMIC DNA]</scope>
</reference>
<dbReference type="Proteomes" id="UP000176420">
    <property type="component" value="Unassembled WGS sequence"/>
</dbReference>
<proteinExistence type="predicted"/>
<feature type="transmembrane region" description="Helical" evidence="1">
    <location>
        <begin position="31"/>
        <end position="60"/>
    </location>
</feature>
<protein>
    <submittedName>
        <fullName evidence="2">Uncharacterized protein</fullName>
    </submittedName>
</protein>
<dbReference type="AlphaFoldDB" id="A0A1G2BHG3"/>